<evidence type="ECO:0000256" key="2">
    <source>
        <dbReference type="ARBA" id="ARBA00022723"/>
    </source>
</evidence>
<dbReference type="RefSeq" id="WP_119380371.1">
    <property type="nucleotide sequence ID" value="NZ_QWGB01000008.1"/>
</dbReference>
<evidence type="ECO:0000256" key="3">
    <source>
        <dbReference type="ARBA" id="ARBA00022801"/>
    </source>
</evidence>
<dbReference type="Pfam" id="PF00884">
    <property type="entry name" value="Sulfatase"/>
    <property type="match status" value="1"/>
</dbReference>
<dbReference type="InterPro" id="IPR017850">
    <property type="entry name" value="Alkaline_phosphatase_core_sf"/>
</dbReference>
<dbReference type="PROSITE" id="PS00523">
    <property type="entry name" value="SULFATASE_1"/>
    <property type="match status" value="1"/>
</dbReference>
<evidence type="ECO:0000256" key="4">
    <source>
        <dbReference type="ARBA" id="ARBA00022837"/>
    </source>
</evidence>
<keyword evidence="4" id="KW-0106">Calcium</keyword>
<dbReference type="PANTHER" id="PTHR42693:SF53">
    <property type="entry name" value="ENDO-4-O-SULFATASE"/>
    <property type="match status" value="1"/>
</dbReference>
<dbReference type="InterPro" id="IPR000917">
    <property type="entry name" value="Sulfatase_N"/>
</dbReference>
<dbReference type="CDD" id="cd16144">
    <property type="entry name" value="ARS_like"/>
    <property type="match status" value="1"/>
</dbReference>
<keyword evidence="3" id="KW-0378">Hydrolase</keyword>
<dbReference type="AlphaFoldDB" id="A0A399QVX2"/>
<dbReference type="Proteomes" id="UP000265431">
    <property type="component" value="Unassembled WGS sequence"/>
</dbReference>
<dbReference type="GO" id="GO:0004065">
    <property type="term" value="F:arylsulfatase activity"/>
    <property type="evidence" value="ECO:0007669"/>
    <property type="project" value="TreeGrafter"/>
</dbReference>
<evidence type="ECO:0000313" key="7">
    <source>
        <dbReference type="Proteomes" id="UP000265431"/>
    </source>
</evidence>
<keyword evidence="7" id="KW-1185">Reference proteome</keyword>
<dbReference type="PROSITE" id="PS00149">
    <property type="entry name" value="SULFATASE_2"/>
    <property type="match status" value="1"/>
</dbReference>
<evidence type="ECO:0000313" key="6">
    <source>
        <dbReference type="EMBL" id="RIJ21652.1"/>
    </source>
</evidence>
<dbReference type="OrthoDB" id="9803751at2"/>
<dbReference type="GO" id="GO:0046872">
    <property type="term" value="F:metal ion binding"/>
    <property type="evidence" value="ECO:0007669"/>
    <property type="project" value="UniProtKB-KW"/>
</dbReference>
<dbReference type="EMBL" id="QWGB01000008">
    <property type="protein sequence ID" value="RIJ21652.1"/>
    <property type="molecule type" value="Genomic_DNA"/>
</dbReference>
<organism evidence="6 7">
    <name type="scientific">Henriciella barbarensis</name>
    <dbReference type="NCBI Taxonomy" id="86342"/>
    <lineage>
        <taxon>Bacteria</taxon>
        <taxon>Pseudomonadati</taxon>
        <taxon>Pseudomonadota</taxon>
        <taxon>Alphaproteobacteria</taxon>
        <taxon>Hyphomonadales</taxon>
        <taxon>Hyphomonadaceae</taxon>
        <taxon>Henriciella</taxon>
    </lineage>
</organism>
<evidence type="ECO:0000259" key="5">
    <source>
        <dbReference type="Pfam" id="PF00884"/>
    </source>
</evidence>
<feature type="domain" description="Sulfatase N-terminal" evidence="5">
    <location>
        <begin position="64"/>
        <end position="425"/>
    </location>
</feature>
<dbReference type="SUPFAM" id="SSF53649">
    <property type="entry name" value="Alkaline phosphatase-like"/>
    <property type="match status" value="1"/>
</dbReference>
<dbReference type="PANTHER" id="PTHR42693">
    <property type="entry name" value="ARYLSULFATASE FAMILY MEMBER"/>
    <property type="match status" value="1"/>
</dbReference>
<reference evidence="6 7" key="1">
    <citation type="submission" date="2018-08" db="EMBL/GenBank/DDBJ databases">
        <title>Henriciella mobilis sp. nov., isolated from seawater.</title>
        <authorList>
            <person name="Cheng H."/>
            <person name="Wu Y.-H."/>
            <person name="Xu X.-W."/>
            <person name="Guo L.-L."/>
        </authorList>
    </citation>
    <scope>NUCLEOTIDE SEQUENCE [LARGE SCALE GENOMIC DNA]</scope>
    <source>
        <strain evidence="6 7">CCUG66934</strain>
    </source>
</reference>
<protein>
    <submittedName>
        <fullName evidence="6">Sulfatase</fullName>
    </submittedName>
</protein>
<dbReference type="InterPro" id="IPR024607">
    <property type="entry name" value="Sulfatase_CS"/>
</dbReference>
<dbReference type="Gene3D" id="3.30.1120.10">
    <property type="match status" value="1"/>
</dbReference>
<sequence length="552" mass="60426">MWKKIVLGVVIVVLGGLGLAWLNREAVVLFIAAHTGKQAVAEHRQIDWQQGPLEETTSPLTRAPNVIFILADDLGYNDISTFGGGVADGAIQTPNIDRLAREGVIFTNAYSGTASCAPSRAMLMTGRYPTRTGFEFTPTPNGMGRVISLVSGSHESVIPPIEWSEAAAATSPPFEEQGLPGSEVTLAEVLGDAGYHTVHIGKWHLGRGPEFGPNAQGFDESLLMASGLYLPEDDPGVVNARLDFDPVDKFLWAKMQYAVSYNESDWFEPGGYLTDYWTQEAQSVIRANRDRPFFLYLAHWGVHTPLQATREDYEAVGDIQPHRLRVYAAMIRALDRSVGNILDTLDEEGLAENTIVIFSSDNGGPGYIGLPDINEPYRGWKLTLFEGGIRVPLFMRWPARIDAGQEVSAPAAHIDLLPTLASACGAPLPEGVEIDGRDLLGVATGEAEPGTDKPIFWQSAYYQSVRRGDWKLQISQRPDKVWLYDLSGDPTEQINIASERPDIVAELTALLDAHQQGARESLYPFTLEGPVAVDQTLAEDLQPGAEVIYWPN</sequence>
<proteinExistence type="inferred from homology"/>
<dbReference type="Gene3D" id="3.40.720.10">
    <property type="entry name" value="Alkaline Phosphatase, subunit A"/>
    <property type="match status" value="1"/>
</dbReference>
<gene>
    <name evidence="6" type="ORF">D1224_12915</name>
</gene>
<name>A0A399QVX2_9PROT</name>
<accession>A0A399QVX2</accession>
<comment type="caution">
    <text evidence="6">The sequence shown here is derived from an EMBL/GenBank/DDBJ whole genome shotgun (WGS) entry which is preliminary data.</text>
</comment>
<comment type="similarity">
    <text evidence="1">Belongs to the sulfatase family.</text>
</comment>
<evidence type="ECO:0000256" key="1">
    <source>
        <dbReference type="ARBA" id="ARBA00008779"/>
    </source>
</evidence>
<keyword evidence="2" id="KW-0479">Metal-binding</keyword>
<dbReference type="InterPro" id="IPR050738">
    <property type="entry name" value="Sulfatase"/>
</dbReference>